<reference evidence="1" key="1">
    <citation type="submission" date="2023-07" db="EMBL/GenBank/DDBJ databases">
        <title>Two novel species in the genus Flavivirga.</title>
        <authorList>
            <person name="Kwon K."/>
        </authorList>
    </citation>
    <scope>NUCLEOTIDE SEQUENCE</scope>
    <source>
        <strain evidence="1">KCTC 52353</strain>
    </source>
</reference>
<comment type="caution">
    <text evidence="1">The sequence shown here is derived from an EMBL/GenBank/DDBJ whole genome shotgun (WGS) entry which is preliminary data.</text>
</comment>
<dbReference type="GO" id="GO:0016491">
    <property type="term" value="F:oxidoreductase activity"/>
    <property type="evidence" value="ECO:0007669"/>
    <property type="project" value="UniProtKB-KW"/>
</dbReference>
<dbReference type="RefSeq" id="WP_303279039.1">
    <property type="nucleotide sequence ID" value="NZ_JAUOEK010000152.1"/>
</dbReference>
<dbReference type="EC" id="1.-.-.-" evidence="1"/>
<proteinExistence type="predicted"/>
<dbReference type="InterPro" id="IPR027056">
    <property type="entry name" value="Gluconate_2DH_su3"/>
</dbReference>
<dbReference type="Pfam" id="PF13618">
    <property type="entry name" value="Gluconate_2-dh3"/>
    <property type="match status" value="1"/>
</dbReference>
<dbReference type="Proteomes" id="UP001176883">
    <property type="component" value="Unassembled WGS sequence"/>
</dbReference>
<name>A0ABT8WE55_9FLAO</name>
<gene>
    <name evidence="1" type="ORF">Q4Q35_16100</name>
</gene>
<evidence type="ECO:0000313" key="2">
    <source>
        <dbReference type="Proteomes" id="UP001176883"/>
    </source>
</evidence>
<organism evidence="1 2">
    <name type="scientific">Flavivirga aquimarina</name>
    <dbReference type="NCBI Taxonomy" id="2027862"/>
    <lineage>
        <taxon>Bacteria</taxon>
        <taxon>Pseudomonadati</taxon>
        <taxon>Bacteroidota</taxon>
        <taxon>Flavobacteriia</taxon>
        <taxon>Flavobacteriales</taxon>
        <taxon>Flavobacteriaceae</taxon>
        <taxon>Flavivirga</taxon>
    </lineage>
</organism>
<dbReference type="EMBL" id="JAUOEK010000152">
    <property type="protein sequence ID" value="MDO5971332.1"/>
    <property type="molecule type" value="Genomic_DNA"/>
</dbReference>
<accession>A0ABT8WE55</accession>
<evidence type="ECO:0000313" key="1">
    <source>
        <dbReference type="EMBL" id="MDO5971332.1"/>
    </source>
</evidence>
<sequence length="187" mass="21266">MDRRIAIKNILATLGLTVSTSTIIGFLESCSDNKVAEVSVFFDKTEIYLIDCLVDVFLPRTSIVGGKDLNLTQFVDKMCANVLTIQKQKEIKLGLNEFLKKFEQKFNKEASEVSVDTCEILLDICLNISKEKEVEVFKLLESDYSSLSKHSKSKCLLYRFLTTVREFSFLGYFTSEIIIKTEKSLLS</sequence>
<keyword evidence="2" id="KW-1185">Reference proteome</keyword>
<keyword evidence="1" id="KW-0560">Oxidoreductase</keyword>
<protein>
    <submittedName>
        <fullName evidence="1">Gluconate 2-dehydrogenase subunit 3 family protein</fullName>
        <ecNumber evidence="1">1.-.-.-</ecNumber>
    </submittedName>
</protein>